<feature type="compositionally biased region" description="Polar residues" evidence="3">
    <location>
        <begin position="10"/>
        <end position="24"/>
    </location>
</feature>
<dbReference type="GO" id="GO:0006357">
    <property type="term" value="P:regulation of transcription by RNA polymerase II"/>
    <property type="evidence" value="ECO:0007669"/>
    <property type="project" value="InterPro"/>
</dbReference>
<protein>
    <submittedName>
        <fullName evidence="4">TSC22 domain family protein 4</fullName>
    </submittedName>
</protein>
<feature type="coiled-coil region" evidence="2">
    <location>
        <begin position="287"/>
        <end position="321"/>
    </location>
</feature>
<feature type="compositionally biased region" description="Low complexity" evidence="3">
    <location>
        <begin position="48"/>
        <end position="60"/>
    </location>
</feature>
<feature type="region of interest" description="Disordered" evidence="3">
    <location>
        <begin position="1"/>
        <end position="24"/>
    </location>
</feature>
<dbReference type="InParanoid" id="A0A669B1R6"/>
<dbReference type="InterPro" id="IPR053049">
    <property type="entry name" value="TSC22_domain_protein_2"/>
</dbReference>
<keyword evidence="5" id="KW-1185">Reference proteome</keyword>
<dbReference type="OrthoDB" id="8961796at2759"/>
<dbReference type="CTD" id="81628"/>
<dbReference type="InterPro" id="IPR000580">
    <property type="entry name" value="TSC22/Bun"/>
</dbReference>
<dbReference type="AlphaFoldDB" id="A0A669B1R6"/>
<organism evidence="4 5">
    <name type="scientific">Oreochromis niloticus</name>
    <name type="common">Nile tilapia</name>
    <name type="synonym">Tilapia nilotica</name>
    <dbReference type="NCBI Taxonomy" id="8128"/>
    <lineage>
        <taxon>Eukaryota</taxon>
        <taxon>Metazoa</taxon>
        <taxon>Chordata</taxon>
        <taxon>Craniata</taxon>
        <taxon>Vertebrata</taxon>
        <taxon>Euteleostomi</taxon>
        <taxon>Actinopterygii</taxon>
        <taxon>Neopterygii</taxon>
        <taxon>Teleostei</taxon>
        <taxon>Neoteleostei</taxon>
        <taxon>Acanthomorphata</taxon>
        <taxon>Ovalentaria</taxon>
        <taxon>Cichlomorphae</taxon>
        <taxon>Cichliformes</taxon>
        <taxon>Cichlidae</taxon>
        <taxon>African cichlids</taxon>
        <taxon>Pseudocrenilabrinae</taxon>
        <taxon>Oreochromini</taxon>
        <taxon>Oreochromis</taxon>
    </lineage>
</organism>
<dbReference type="PANTHER" id="PTHR46894:SF2">
    <property type="entry name" value="TSC22 DOMAIN FAMILY MEMBER 4"/>
    <property type="match status" value="1"/>
</dbReference>
<comment type="similarity">
    <text evidence="1">Belongs to the TSC-22/Dip/Bun family.</text>
</comment>
<dbReference type="Ensembl" id="ENSONIT00000040807.1">
    <property type="protein sequence ID" value="ENSONIP00000028522.1"/>
    <property type="gene ID" value="ENSONIG00000030828.1"/>
</dbReference>
<dbReference type="PROSITE" id="PS01289">
    <property type="entry name" value="TSC22"/>
    <property type="match status" value="1"/>
</dbReference>
<evidence type="ECO:0000256" key="2">
    <source>
        <dbReference type="SAM" id="Coils"/>
    </source>
</evidence>
<dbReference type="SUPFAM" id="SSF58026">
    <property type="entry name" value="Delta-sleep-inducing peptide immunoreactive peptide"/>
    <property type="match status" value="1"/>
</dbReference>
<dbReference type="OMA" id="YEQEMDH"/>
<evidence type="ECO:0000256" key="3">
    <source>
        <dbReference type="SAM" id="MobiDB-lite"/>
    </source>
</evidence>
<evidence type="ECO:0000256" key="1">
    <source>
        <dbReference type="ARBA" id="ARBA00007908"/>
    </source>
</evidence>
<reference evidence="4" key="1">
    <citation type="submission" date="2025-08" db="UniProtKB">
        <authorList>
            <consortium name="Ensembl"/>
        </authorList>
    </citation>
    <scope>IDENTIFICATION</scope>
</reference>
<gene>
    <name evidence="4" type="primary">zgc:153012</name>
</gene>
<evidence type="ECO:0000313" key="4">
    <source>
        <dbReference type="Ensembl" id="ENSONIP00000028522.1"/>
    </source>
</evidence>
<evidence type="ECO:0000313" key="5">
    <source>
        <dbReference type="Proteomes" id="UP000005207"/>
    </source>
</evidence>
<dbReference type="PANTHER" id="PTHR46894">
    <property type="entry name" value="TSC22 DOMAIN FAMILY PROTEIN 2"/>
    <property type="match status" value="1"/>
</dbReference>
<accession>A0A669B1R6</accession>
<feature type="region of interest" description="Disordered" evidence="3">
    <location>
        <begin position="43"/>
        <end position="77"/>
    </location>
</feature>
<dbReference type="KEGG" id="onl:102078046"/>
<keyword evidence="2" id="KW-0175">Coiled coil</keyword>
<dbReference type="Proteomes" id="UP000005207">
    <property type="component" value="Unplaced"/>
</dbReference>
<sequence>MSGGKKRSGFQITSVTSEVNQSPVDQLSPSAVLPIIQSEVSLQSPLCSPQGSSSQPTTPSLKRKYISLDGGQGAGSSSRFRVVRLVDGASGGGRGESYRRGRWTCTEFTERQEGPGFRRVMDSMRHAHSLESLEMIGRESERGGVHSQDNTHLLAQHVLHSGPPSPTHQTPTNVRLLDHKESRLVVEQGLGSTPPPPSPRPRFAPTPLRLDVDASGRSVLRLSHSQPGSPPAGLYQPPLTPAQTPSGFSLDRTMFDLPGDASSSSNSLIAIDNKIEQAMDLVKSHLMLAVREEVELLREQIRELQERNRQLERENHTLRALTHSMHTH</sequence>
<name>A0A669B1R6_ORENI</name>
<reference evidence="4" key="2">
    <citation type="submission" date="2025-09" db="UniProtKB">
        <authorList>
            <consortium name="Ensembl"/>
        </authorList>
    </citation>
    <scope>IDENTIFICATION</scope>
</reference>
<dbReference type="InterPro" id="IPR047862">
    <property type="entry name" value="TSC22/BUN_CS"/>
</dbReference>
<proteinExistence type="inferred from homology"/>
<dbReference type="Gene3D" id="1.20.5.490">
    <property type="entry name" value="Single helix bin"/>
    <property type="match status" value="1"/>
</dbReference>
<dbReference type="GeneTree" id="ENSGT00940000159144"/>
<dbReference type="Pfam" id="PF01166">
    <property type="entry name" value="TSC22"/>
    <property type="match status" value="1"/>
</dbReference>
<dbReference type="GeneID" id="102078046"/>